<feature type="transmembrane region" description="Helical" evidence="1">
    <location>
        <begin position="217"/>
        <end position="237"/>
    </location>
</feature>
<feature type="transmembrane region" description="Helical" evidence="1">
    <location>
        <begin position="50"/>
        <end position="68"/>
    </location>
</feature>
<dbReference type="PANTHER" id="PTHR35797:SF1">
    <property type="entry name" value="PROTEASE"/>
    <property type="match status" value="1"/>
</dbReference>
<accession>A0A7C3J4X7</accession>
<dbReference type="PANTHER" id="PTHR35797">
    <property type="entry name" value="PROTEASE-RELATED"/>
    <property type="match status" value="1"/>
</dbReference>
<evidence type="ECO:0000259" key="2">
    <source>
        <dbReference type="Pfam" id="PF02517"/>
    </source>
</evidence>
<keyword evidence="1" id="KW-0472">Membrane</keyword>
<dbReference type="GO" id="GO:0080120">
    <property type="term" value="P:CAAX-box protein maturation"/>
    <property type="evidence" value="ECO:0007669"/>
    <property type="project" value="UniProtKB-ARBA"/>
</dbReference>
<feature type="transmembrane region" description="Helical" evidence="1">
    <location>
        <begin position="192"/>
        <end position="210"/>
    </location>
</feature>
<gene>
    <name evidence="3" type="ORF">ENS19_06395</name>
</gene>
<protein>
    <submittedName>
        <fullName evidence="3">CPBP family intramembrane metalloprotease</fullName>
    </submittedName>
</protein>
<feature type="transmembrane region" description="Helical" evidence="1">
    <location>
        <begin position="162"/>
        <end position="186"/>
    </location>
</feature>
<feature type="transmembrane region" description="Helical" evidence="1">
    <location>
        <begin position="243"/>
        <end position="261"/>
    </location>
</feature>
<dbReference type="GO" id="GO:0006508">
    <property type="term" value="P:proteolysis"/>
    <property type="evidence" value="ECO:0007669"/>
    <property type="project" value="UniProtKB-KW"/>
</dbReference>
<proteinExistence type="predicted"/>
<feature type="transmembrane region" description="Helical" evidence="1">
    <location>
        <begin position="123"/>
        <end position="141"/>
    </location>
</feature>
<name>A0A7C3J4X7_9CREN</name>
<dbReference type="EMBL" id="DSTX01000011">
    <property type="protein sequence ID" value="HFK20898.1"/>
    <property type="molecule type" value="Genomic_DNA"/>
</dbReference>
<dbReference type="GO" id="GO:0008237">
    <property type="term" value="F:metallopeptidase activity"/>
    <property type="evidence" value="ECO:0007669"/>
    <property type="project" value="UniProtKB-KW"/>
</dbReference>
<keyword evidence="3" id="KW-0378">Hydrolase</keyword>
<feature type="transmembrane region" description="Helical" evidence="1">
    <location>
        <begin position="89"/>
        <end position="111"/>
    </location>
</feature>
<reference evidence="3" key="1">
    <citation type="journal article" date="2020" name="mSystems">
        <title>Genome- and Community-Level Interaction Insights into Carbon Utilization and Element Cycling Functions of Hydrothermarchaeota in Hydrothermal Sediment.</title>
        <authorList>
            <person name="Zhou Z."/>
            <person name="Liu Y."/>
            <person name="Xu W."/>
            <person name="Pan J."/>
            <person name="Luo Z.H."/>
            <person name="Li M."/>
        </authorList>
    </citation>
    <scope>NUCLEOTIDE SEQUENCE [LARGE SCALE GENOMIC DNA]</scope>
    <source>
        <strain evidence="3">SpSt-468</strain>
    </source>
</reference>
<keyword evidence="1" id="KW-0812">Transmembrane</keyword>
<evidence type="ECO:0000256" key="1">
    <source>
        <dbReference type="SAM" id="Phobius"/>
    </source>
</evidence>
<dbReference type="Pfam" id="PF02517">
    <property type="entry name" value="Rce1-like"/>
    <property type="match status" value="1"/>
</dbReference>
<organism evidence="3">
    <name type="scientific">Candidatus Methanomethylicus mesodigestus</name>
    <dbReference type="NCBI Taxonomy" id="1867258"/>
    <lineage>
        <taxon>Archaea</taxon>
        <taxon>Thermoproteota</taxon>
        <taxon>Methanosuratincolia</taxon>
        <taxon>Candidatus Methanomethylicales</taxon>
        <taxon>Candidatus Methanomethylicaceae</taxon>
        <taxon>Candidatus Methanomethylicus</taxon>
    </lineage>
</organism>
<dbReference type="AlphaFoldDB" id="A0A7C3J4X7"/>
<dbReference type="InterPro" id="IPR042150">
    <property type="entry name" value="MmRce1-like"/>
</dbReference>
<keyword evidence="3" id="KW-0645">Protease</keyword>
<feature type="domain" description="CAAX prenyl protease 2/Lysostaphin resistance protein A-like" evidence="2">
    <location>
        <begin position="130"/>
        <end position="229"/>
    </location>
</feature>
<keyword evidence="3" id="KW-0482">Metalloprotease</keyword>
<dbReference type="InterPro" id="IPR003675">
    <property type="entry name" value="Rce1/LyrA-like_dom"/>
</dbReference>
<comment type="caution">
    <text evidence="3">The sequence shown here is derived from an EMBL/GenBank/DDBJ whole genome shotgun (WGS) entry which is preliminary data.</text>
</comment>
<dbReference type="GO" id="GO:0004175">
    <property type="term" value="F:endopeptidase activity"/>
    <property type="evidence" value="ECO:0007669"/>
    <property type="project" value="UniProtKB-ARBA"/>
</dbReference>
<keyword evidence="1" id="KW-1133">Transmembrane helix</keyword>
<sequence>MSDGDPNRNLVLFFIIAFAFTWLFWIPQALVSTNLVQMPSYLVDFLFSPFNPAAFGPLVSALLLTYSKEGSTALKKLLKRGLNYRFGKIWYLPIFLLFPLITGGALILAALNEPLPDFSVLSNPFLVVGAFFYILFLGGPLQEEFGWRGYALDRLQKKWSALTSSLVLGLLWAAWHLPLFFISGTIQSQTPVWGFMILILCGTILFTWVYNNTGGSILAVMLFHTMNNLSFFIFPTLETTFGGLYLLILDVVVVLAILAAFGPKKLVRQK</sequence>
<evidence type="ECO:0000313" key="3">
    <source>
        <dbReference type="EMBL" id="HFK20898.1"/>
    </source>
</evidence>
<feature type="transmembrane region" description="Helical" evidence="1">
    <location>
        <begin position="12"/>
        <end position="30"/>
    </location>
</feature>